<evidence type="ECO:0000313" key="1">
    <source>
        <dbReference type="EMBL" id="CAD8161961.1"/>
    </source>
</evidence>
<sequence length="43" mass="4872">MLSSNNRYKDNPSTIQYYILPEALSHTIILKISYNSNLEAQGA</sequence>
<dbReference type="AlphaFoldDB" id="A0A8S1U9W0"/>
<reference evidence="1" key="1">
    <citation type="submission" date="2021-01" db="EMBL/GenBank/DDBJ databases">
        <authorList>
            <consortium name="Genoscope - CEA"/>
            <person name="William W."/>
        </authorList>
    </citation>
    <scope>NUCLEOTIDE SEQUENCE</scope>
</reference>
<dbReference type="Proteomes" id="UP000683925">
    <property type="component" value="Unassembled WGS sequence"/>
</dbReference>
<protein>
    <submittedName>
        <fullName evidence="1">Uncharacterized protein</fullName>
    </submittedName>
</protein>
<comment type="caution">
    <text evidence="1">The sequence shown here is derived from an EMBL/GenBank/DDBJ whole genome shotgun (WGS) entry which is preliminary data.</text>
</comment>
<gene>
    <name evidence="1" type="ORF">POCTA_138.1.T0410001</name>
</gene>
<keyword evidence="2" id="KW-1185">Reference proteome</keyword>
<organism evidence="1 2">
    <name type="scientific">Paramecium octaurelia</name>
    <dbReference type="NCBI Taxonomy" id="43137"/>
    <lineage>
        <taxon>Eukaryota</taxon>
        <taxon>Sar</taxon>
        <taxon>Alveolata</taxon>
        <taxon>Ciliophora</taxon>
        <taxon>Intramacronucleata</taxon>
        <taxon>Oligohymenophorea</taxon>
        <taxon>Peniculida</taxon>
        <taxon>Parameciidae</taxon>
        <taxon>Paramecium</taxon>
    </lineage>
</organism>
<accession>A0A8S1U9W0</accession>
<dbReference type="EMBL" id="CAJJDP010000041">
    <property type="protein sequence ID" value="CAD8161961.1"/>
    <property type="molecule type" value="Genomic_DNA"/>
</dbReference>
<name>A0A8S1U9W0_PAROT</name>
<proteinExistence type="predicted"/>
<evidence type="ECO:0000313" key="2">
    <source>
        <dbReference type="Proteomes" id="UP000683925"/>
    </source>
</evidence>